<dbReference type="SUPFAM" id="SSF51735">
    <property type="entry name" value="NAD(P)-binding Rossmann-fold domains"/>
    <property type="match status" value="1"/>
</dbReference>
<dbReference type="InterPro" id="IPR001509">
    <property type="entry name" value="Epimerase_deHydtase"/>
</dbReference>
<dbReference type="Gene3D" id="3.40.50.720">
    <property type="entry name" value="NAD(P)-binding Rossmann-like Domain"/>
    <property type="match status" value="1"/>
</dbReference>
<protein>
    <submittedName>
        <fullName evidence="4">NAD(P)-binding protein</fullName>
    </submittedName>
</protein>
<dbReference type="EMBL" id="KV425965">
    <property type="protein sequence ID" value="KZV94943.1"/>
    <property type="molecule type" value="Genomic_DNA"/>
</dbReference>
<evidence type="ECO:0000259" key="3">
    <source>
        <dbReference type="Pfam" id="PF01370"/>
    </source>
</evidence>
<dbReference type="Proteomes" id="UP000077266">
    <property type="component" value="Unassembled WGS sequence"/>
</dbReference>
<feature type="domain" description="NAD-dependent epimerase/dehydratase" evidence="3">
    <location>
        <begin position="7"/>
        <end position="264"/>
    </location>
</feature>
<dbReference type="STRING" id="1314781.A0A165JJS4"/>
<reference evidence="4 5" key="1">
    <citation type="journal article" date="2016" name="Mol. Biol. Evol.">
        <title>Comparative Genomics of Early-Diverging Mushroom-Forming Fungi Provides Insights into the Origins of Lignocellulose Decay Capabilities.</title>
        <authorList>
            <person name="Nagy L.G."/>
            <person name="Riley R."/>
            <person name="Tritt A."/>
            <person name="Adam C."/>
            <person name="Daum C."/>
            <person name="Floudas D."/>
            <person name="Sun H."/>
            <person name="Yadav J.S."/>
            <person name="Pangilinan J."/>
            <person name="Larsson K.H."/>
            <person name="Matsuura K."/>
            <person name="Barry K."/>
            <person name="Labutti K."/>
            <person name="Kuo R."/>
            <person name="Ohm R.A."/>
            <person name="Bhattacharya S.S."/>
            <person name="Shirouzu T."/>
            <person name="Yoshinaga Y."/>
            <person name="Martin F.M."/>
            <person name="Grigoriev I.V."/>
            <person name="Hibbett D.S."/>
        </authorList>
    </citation>
    <scope>NUCLEOTIDE SEQUENCE [LARGE SCALE GENOMIC DNA]</scope>
    <source>
        <strain evidence="4 5">HHB12029</strain>
    </source>
</reference>
<proteinExistence type="inferred from homology"/>
<dbReference type="PANTHER" id="PTHR10366">
    <property type="entry name" value="NAD DEPENDENT EPIMERASE/DEHYDRATASE"/>
    <property type="match status" value="1"/>
</dbReference>
<evidence type="ECO:0000313" key="4">
    <source>
        <dbReference type="EMBL" id="KZV94943.1"/>
    </source>
</evidence>
<dbReference type="GO" id="GO:0016616">
    <property type="term" value="F:oxidoreductase activity, acting on the CH-OH group of donors, NAD or NADP as acceptor"/>
    <property type="evidence" value="ECO:0007669"/>
    <property type="project" value="TreeGrafter"/>
</dbReference>
<evidence type="ECO:0000313" key="5">
    <source>
        <dbReference type="Proteomes" id="UP000077266"/>
    </source>
</evidence>
<keyword evidence="1" id="KW-0560">Oxidoreductase</keyword>
<dbReference type="InParanoid" id="A0A165JJS4"/>
<keyword evidence="5" id="KW-1185">Reference proteome</keyword>
<dbReference type="CDD" id="cd05227">
    <property type="entry name" value="AR_SDR_e"/>
    <property type="match status" value="1"/>
</dbReference>
<accession>A0A165JJS4</accession>
<organism evidence="4 5">
    <name type="scientific">Exidia glandulosa HHB12029</name>
    <dbReference type="NCBI Taxonomy" id="1314781"/>
    <lineage>
        <taxon>Eukaryota</taxon>
        <taxon>Fungi</taxon>
        <taxon>Dikarya</taxon>
        <taxon>Basidiomycota</taxon>
        <taxon>Agaricomycotina</taxon>
        <taxon>Agaricomycetes</taxon>
        <taxon>Auriculariales</taxon>
        <taxon>Exidiaceae</taxon>
        <taxon>Exidia</taxon>
    </lineage>
</organism>
<dbReference type="Pfam" id="PF01370">
    <property type="entry name" value="Epimerase"/>
    <property type="match status" value="1"/>
</dbReference>
<dbReference type="OrthoDB" id="2735536at2759"/>
<dbReference type="FunFam" id="3.40.50.720:FF:000191">
    <property type="entry name" value="Methylglyoxal reductase (NADPH-dependent)"/>
    <property type="match status" value="1"/>
</dbReference>
<name>A0A165JJS4_EXIGL</name>
<comment type="similarity">
    <text evidence="2">Belongs to the NAD(P)-dependent epimerase/dehydratase family. Dihydroflavonol-4-reductase subfamily.</text>
</comment>
<evidence type="ECO:0000256" key="2">
    <source>
        <dbReference type="ARBA" id="ARBA00023445"/>
    </source>
</evidence>
<dbReference type="InterPro" id="IPR036291">
    <property type="entry name" value="NAD(P)-bd_dom_sf"/>
</dbReference>
<evidence type="ECO:0000256" key="1">
    <source>
        <dbReference type="ARBA" id="ARBA00023002"/>
    </source>
</evidence>
<dbReference type="PANTHER" id="PTHR10366:SF564">
    <property type="entry name" value="STEROL-4-ALPHA-CARBOXYLATE 3-DEHYDROGENASE, DECARBOXYLATING"/>
    <property type="match status" value="1"/>
</dbReference>
<dbReference type="AlphaFoldDB" id="A0A165JJS4"/>
<gene>
    <name evidence="4" type="ORF">EXIGLDRAFT_672651</name>
</gene>
<dbReference type="InterPro" id="IPR050425">
    <property type="entry name" value="NAD(P)_dehydrat-like"/>
</dbReference>
<dbReference type="FunCoup" id="A0A165JJS4">
    <property type="interactions" value="76"/>
</dbReference>
<sequence>MSTGKRVLLTGASGFIAAHVLKILVAEGFWIRATVRSDAKAKAIAAVYPDAVKNGQLEFGIVEDIAAPHAHDKVVVADPPLDYVLHTASPFHMNVQDPKKDMLDPAVNGTRGLLESVKQHAPSVKRVVITSSFASILNADKLSPPWPGKVYSEDDWNPITWEKALTDPSNTYRGSKTFAEKAGWDFVKTEKPNFDLVTLCPPMVFGPIINDQTLASLNTSNQRINGYLSGQLTAVAPTGVHLWIDVRDLALAHVRALTIPEAGGNRFFTLADGIYTNQDICDILRKHFPEVKDRVPEGKPGAGLGLKEGEYFVGDNSKSKKILGLTYRGLEESVVDTAKSILELEKKSA</sequence>